<dbReference type="EMBL" id="FSSB01000016">
    <property type="protein sequence ID" value="SIO94571.1"/>
    <property type="molecule type" value="Genomic_DNA"/>
</dbReference>
<dbReference type="CDD" id="cd08504">
    <property type="entry name" value="PBP2_OppA"/>
    <property type="match status" value="1"/>
</dbReference>
<dbReference type="PANTHER" id="PTHR30290:SF10">
    <property type="entry name" value="PERIPLASMIC OLIGOPEPTIDE-BINDING PROTEIN-RELATED"/>
    <property type="match status" value="1"/>
</dbReference>
<evidence type="ECO:0000313" key="9">
    <source>
        <dbReference type="Proteomes" id="UP000515264"/>
    </source>
</evidence>
<dbReference type="AlphaFoldDB" id="A0A1N6M552"/>
<evidence type="ECO:0000313" key="7">
    <source>
        <dbReference type="EMBL" id="QMV15027.1"/>
    </source>
</evidence>
<dbReference type="GO" id="GO:0015833">
    <property type="term" value="P:peptide transport"/>
    <property type="evidence" value="ECO:0007669"/>
    <property type="project" value="TreeGrafter"/>
</dbReference>
<reference evidence="8" key="1">
    <citation type="submission" date="2016-12" db="EMBL/GenBank/DDBJ databases">
        <authorList>
            <person name="Song W.-J."/>
            <person name="Kurnit D.M."/>
        </authorList>
    </citation>
    <scope>NUCLEOTIDE SEQUENCE [LARGE SCALE GENOMIC DNA]</scope>
    <source>
        <strain evidence="8">CECT 9026</strain>
    </source>
</reference>
<dbReference type="GO" id="GO:0030288">
    <property type="term" value="C:outer membrane-bounded periplasmic space"/>
    <property type="evidence" value="ECO:0007669"/>
    <property type="project" value="TreeGrafter"/>
</dbReference>
<gene>
    <name evidence="8" type="primary">oppA</name>
    <name evidence="8" type="ORF">VSP9026_02296</name>
    <name evidence="7" type="ORF">Vspart_02305</name>
</gene>
<dbReference type="Proteomes" id="UP000184774">
    <property type="component" value="Unassembled WGS sequence"/>
</dbReference>
<dbReference type="Gene3D" id="3.10.105.10">
    <property type="entry name" value="Dipeptide-binding Protein, Domain 3"/>
    <property type="match status" value="1"/>
</dbReference>
<reference evidence="7" key="2">
    <citation type="submission" date="2019-11" db="EMBL/GenBank/DDBJ databases">
        <authorList>
            <person name="January G."/>
            <person name="Bunk B."/>
        </authorList>
    </citation>
    <scope>NUCLEOTIDE SEQUENCE</scope>
    <source>
        <strain evidence="7">3.6</strain>
    </source>
</reference>
<dbReference type="PIRSF" id="PIRSF002741">
    <property type="entry name" value="MppA"/>
    <property type="match status" value="1"/>
</dbReference>
<dbReference type="EMBL" id="CP046268">
    <property type="protein sequence ID" value="QMV15027.1"/>
    <property type="molecule type" value="Genomic_DNA"/>
</dbReference>
<evidence type="ECO:0000256" key="3">
    <source>
        <dbReference type="ARBA" id="ARBA00022448"/>
    </source>
</evidence>
<feature type="signal peptide" evidence="5">
    <location>
        <begin position="1"/>
        <end position="27"/>
    </location>
</feature>
<evidence type="ECO:0000256" key="4">
    <source>
        <dbReference type="ARBA" id="ARBA00022729"/>
    </source>
</evidence>
<sequence length="543" mass="61452">MNKNKISRAMMLGLGLTLAGTTLPSYAAHVPEGTKLSPVQELVRGNGSEIETLDPQKVNGVPGANVDRDLFEGLVNEDGYGKLIPGVADKWETKDNKTFIFHLRKNAQWSNGDPVTADDFVYGWQRLVDPATASPYAEYLQLGNVTNAEDIVAGKKDKSTLGIKAIDTHTLEVHLDKPTPYFVKMLVHQSTFPAPRKVIEKWGNKWTRPAHFVGNGAYVLDKWVVNERLVLKRNPLYWNNAETIINKVTYLPIESQNAEMNRFLAGEMDSTYEMPVEHFKRLKKDHPESVSVTGYLCNYYYDFNMRKKPFDDVRVRKALSYAIDRDIITKAIMGQGQKPAYAFTPDITAGFTPPMPEYGKWTQKKRDQKARELLAEAGYDKSNPLTLTLIYNTSDNHKKVATAIQSMWKKSLGVKVNLENQEWKTFLDNRRQGNFEVARDAWCGDYNEASTFLSQMLSNNSGNYAHYQSKAYDSAMEKAMVSTSDTERANYYAQAEKLIAQDMPVAPTYQYVKAHLLAPHVGGYPIHNAGDMTYTRDMYIKAK</sequence>
<accession>A0A1N6M552</accession>
<organism evidence="8">
    <name type="scientific">Vibrio spartinae</name>
    <dbReference type="NCBI Taxonomy" id="1918945"/>
    <lineage>
        <taxon>Bacteria</taxon>
        <taxon>Pseudomonadati</taxon>
        <taxon>Pseudomonadota</taxon>
        <taxon>Gammaproteobacteria</taxon>
        <taxon>Vibrionales</taxon>
        <taxon>Vibrionaceae</taxon>
        <taxon>Vibrio</taxon>
    </lineage>
</organism>
<keyword evidence="9" id="KW-1185">Reference proteome</keyword>
<protein>
    <submittedName>
        <fullName evidence="8">Periplasmic oligopeptide-binding protein</fullName>
    </submittedName>
</protein>
<name>A0A1N6M552_9VIBR</name>
<comment type="subcellular location">
    <subcellularLocation>
        <location evidence="1">Cell envelope</location>
    </subcellularLocation>
</comment>
<dbReference type="PANTHER" id="PTHR30290">
    <property type="entry name" value="PERIPLASMIC BINDING COMPONENT OF ABC TRANSPORTER"/>
    <property type="match status" value="1"/>
</dbReference>
<dbReference type="GO" id="GO:0043190">
    <property type="term" value="C:ATP-binding cassette (ABC) transporter complex"/>
    <property type="evidence" value="ECO:0007669"/>
    <property type="project" value="InterPro"/>
</dbReference>
<evidence type="ECO:0000313" key="8">
    <source>
        <dbReference type="EMBL" id="SIO94571.1"/>
    </source>
</evidence>
<dbReference type="FunFam" id="3.90.76.10:FF:000001">
    <property type="entry name" value="Oligopeptide ABC transporter substrate-binding protein"/>
    <property type="match status" value="1"/>
</dbReference>
<dbReference type="FunFam" id="3.10.105.10:FF:000001">
    <property type="entry name" value="Oligopeptide ABC transporter, oligopeptide-binding protein"/>
    <property type="match status" value="1"/>
</dbReference>
<evidence type="ECO:0000256" key="2">
    <source>
        <dbReference type="ARBA" id="ARBA00005695"/>
    </source>
</evidence>
<dbReference type="RefSeq" id="WP_074373504.1">
    <property type="nucleotide sequence ID" value="NZ_AP024907.1"/>
</dbReference>
<keyword evidence="4 5" id="KW-0732">Signal</keyword>
<evidence type="ECO:0000259" key="6">
    <source>
        <dbReference type="Pfam" id="PF00496"/>
    </source>
</evidence>
<dbReference type="SUPFAM" id="SSF53850">
    <property type="entry name" value="Periplasmic binding protein-like II"/>
    <property type="match status" value="1"/>
</dbReference>
<feature type="chain" id="PRO_5044562969" evidence="5">
    <location>
        <begin position="28"/>
        <end position="543"/>
    </location>
</feature>
<proteinExistence type="inferred from homology"/>
<reference evidence="7 9" key="3">
    <citation type="journal article" date="2020" name="J. Nat. Prod.">
        <title>Genomics-Metabolomics Profiling Disclosed Marine Vibrio spartinae 3.6 as a Producer of a New Branched Side Chain Prodigiosin.</title>
        <authorList>
            <person name="Vitale G.A."/>
            <person name="Sciarretta M."/>
            <person name="Palma Esposito F."/>
            <person name="January G.G."/>
            <person name="Giaccio M."/>
            <person name="Bunk B."/>
            <person name="Sproer C."/>
            <person name="Bajerski F."/>
            <person name="Power D."/>
            <person name="Festa C."/>
            <person name="Monti M.C."/>
            <person name="D'Auria M.V."/>
            <person name="de Pascale D."/>
        </authorList>
    </citation>
    <scope>NUCLEOTIDE SEQUENCE [LARGE SCALE GENOMIC DNA]</scope>
    <source>
        <strain evidence="7 9">3.6</strain>
    </source>
</reference>
<dbReference type="Gene3D" id="3.40.190.10">
    <property type="entry name" value="Periplasmic binding protein-like II"/>
    <property type="match status" value="1"/>
</dbReference>
<feature type="domain" description="Solute-binding protein family 5" evidence="6">
    <location>
        <begin position="82"/>
        <end position="462"/>
    </location>
</feature>
<dbReference type="Pfam" id="PF00496">
    <property type="entry name" value="SBP_bac_5"/>
    <property type="match status" value="1"/>
</dbReference>
<dbReference type="InterPro" id="IPR000914">
    <property type="entry name" value="SBP_5_dom"/>
</dbReference>
<keyword evidence="3" id="KW-0813">Transport</keyword>
<comment type="similarity">
    <text evidence="2">Belongs to the bacterial solute-binding protein 5 family.</text>
</comment>
<dbReference type="Proteomes" id="UP000515264">
    <property type="component" value="Chromosome 1"/>
</dbReference>
<evidence type="ECO:0000256" key="5">
    <source>
        <dbReference type="SAM" id="SignalP"/>
    </source>
</evidence>
<dbReference type="Gene3D" id="3.90.76.10">
    <property type="entry name" value="Dipeptide-binding Protein, Domain 1"/>
    <property type="match status" value="1"/>
</dbReference>
<dbReference type="OrthoDB" id="9801912at2"/>
<evidence type="ECO:0000256" key="1">
    <source>
        <dbReference type="ARBA" id="ARBA00004196"/>
    </source>
</evidence>
<dbReference type="GO" id="GO:1904680">
    <property type="term" value="F:peptide transmembrane transporter activity"/>
    <property type="evidence" value="ECO:0007669"/>
    <property type="project" value="TreeGrafter"/>
</dbReference>
<dbReference type="InterPro" id="IPR039424">
    <property type="entry name" value="SBP_5"/>
</dbReference>
<dbReference type="InterPro" id="IPR030678">
    <property type="entry name" value="Peptide/Ni-bd"/>
</dbReference>